<name>A0A0F9RY55_9ZZZZ</name>
<accession>A0A0F9RY55</accession>
<evidence type="ECO:0008006" key="2">
    <source>
        <dbReference type="Google" id="ProtNLM"/>
    </source>
</evidence>
<dbReference type="Gene3D" id="2.60.120.200">
    <property type="match status" value="2"/>
</dbReference>
<gene>
    <name evidence="1" type="ORF">LCGC14_0538490</name>
</gene>
<dbReference type="InterPro" id="IPR013320">
    <property type="entry name" value="ConA-like_dom_sf"/>
</dbReference>
<dbReference type="AlphaFoldDB" id="A0A0F9RY55"/>
<dbReference type="EMBL" id="LAZR01000715">
    <property type="protein sequence ID" value="KKN59759.1"/>
    <property type="molecule type" value="Genomic_DNA"/>
</dbReference>
<evidence type="ECO:0000313" key="1">
    <source>
        <dbReference type="EMBL" id="KKN59759.1"/>
    </source>
</evidence>
<reference evidence="1" key="1">
    <citation type="journal article" date="2015" name="Nature">
        <title>Complex archaea that bridge the gap between prokaryotes and eukaryotes.</title>
        <authorList>
            <person name="Spang A."/>
            <person name="Saw J.H."/>
            <person name="Jorgensen S.L."/>
            <person name="Zaremba-Niedzwiedzka K."/>
            <person name="Martijn J."/>
            <person name="Lind A.E."/>
            <person name="van Eijk R."/>
            <person name="Schleper C."/>
            <person name="Guy L."/>
            <person name="Ettema T.J."/>
        </authorList>
    </citation>
    <scope>NUCLEOTIDE SEQUENCE</scope>
</reference>
<sequence length="194" mass="20853">MKLRFLPPQVSEASEVLHLKLWEGTIFDYSLSGFAGTLSGGTGTPTSVSPAFDFIAANTQYIDIGTGPSIVKTISLWINQNDVAGNEYPIDLNGTDYLSVESGVVTVNGLAGHILYVDGVAGTSGVTTIDATYHLITITDTTENDATDLDIGRADIGPAVYYDGLISDVRLYSVVRTAAQIKDFYNQTRWRYGA</sequence>
<comment type="caution">
    <text evidence="1">The sequence shown here is derived from an EMBL/GenBank/DDBJ whole genome shotgun (WGS) entry which is preliminary data.</text>
</comment>
<organism evidence="1">
    <name type="scientific">marine sediment metagenome</name>
    <dbReference type="NCBI Taxonomy" id="412755"/>
    <lineage>
        <taxon>unclassified sequences</taxon>
        <taxon>metagenomes</taxon>
        <taxon>ecological metagenomes</taxon>
    </lineage>
</organism>
<dbReference type="SUPFAM" id="SSF49899">
    <property type="entry name" value="Concanavalin A-like lectins/glucanases"/>
    <property type="match status" value="1"/>
</dbReference>
<protein>
    <recommendedName>
        <fullName evidence="2">LamG-like jellyroll fold domain-containing protein</fullName>
    </recommendedName>
</protein>
<proteinExistence type="predicted"/>